<dbReference type="RefSeq" id="WP_182528363.1">
    <property type="nucleotide sequence ID" value="NZ_JACJHT010000039.1"/>
</dbReference>
<name>A0A7W3NHS8_PRIAR</name>
<dbReference type="SUPFAM" id="SSF46785">
    <property type="entry name" value="Winged helix' DNA-binding domain"/>
    <property type="match status" value="1"/>
</dbReference>
<dbReference type="AlphaFoldDB" id="A0A7W3NHS8"/>
<proteinExistence type="predicted"/>
<dbReference type="InterPro" id="IPR036390">
    <property type="entry name" value="WH_DNA-bd_sf"/>
</dbReference>
<evidence type="ECO:0000313" key="2">
    <source>
        <dbReference type="Proteomes" id="UP000543174"/>
    </source>
</evidence>
<dbReference type="EMBL" id="JACJHT010000039">
    <property type="protein sequence ID" value="MBA9043254.1"/>
    <property type="molecule type" value="Genomic_DNA"/>
</dbReference>
<accession>A0A7W3NHS8</accession>
<comment type="caution">
    <text evidence="1">The sequence shown here is derived from an EMBL/GenBank/DDBJ whole genome shotgun (WGS) entry which is preliminary data.</text>
</comment>
<reference evidence="1" key="1">
    <citation type="submission" date="2020-08" db="EMBL/GenBank/DDBJ databases">
        <title>Functional genomics of gut bacteria from endangered species of beetles.</title>
        <authorList>
            <person name="Carlos-Shanley C."/>
        </authorList>
    </citation>
    <scope>NUCLEOTIDE SEQUENCE [LARGE SCALE GENOMIC DNA]</scope>
    <source>
        <strain evidence="1">S00060</strain>
    </source>
</reference>
<sequence length="277" mass="32255">MTNYQSYTERSHQKKEMKKILLEKVMRTYGDTFYRLKEGTRKAIDMLCFFAAERGFVYASDQYLGERYEVSDRTVRNVLAMLRKKGLIVTVYRGLSNHNGRGCPMHLFVDHPYFKNWNNYLNLEDFQEDFQSENAETACSSKDSDAKKDSTNNLTINSLNKLRTGSVHLSAEFTPSIVPEDFKNTVRVFFNDAKEIHDIWKKACLANKISGLNVPSEDIMPVILQAFKEAIYALKQNKIKKDFQGYFFGTLRGMLALEARRKHFNPEHPLYYNFLEA</sequence>
<evidence type="ECO:0008006" key="3">
    <source>
        <dbReference type="Google" id="ProtNLM"/>
    </source>
</evidence>
<protein>
    <recommendedName>
        <fullName evidence="3">Helix-turn-helix domain-containing protein</fullName>
    </recommendedName>
</protein>
<dbReference type="Proteomes" id="UP000543174">
    <property type="component" value="Unassembled WGS sequence"/>
</dbReference>
<organism evidence="1 2">
    <name type="scientific">Priestia aryabhattai</name>
    <name type="common">Bacillus aryabhattai</name>
    <dbReference type="NCBI Taxonomy" id="412384"/>
    <lineage>
        <taxon>Bacteria</taxon>
        <taxon>Bacillati</taxon>
        <taxon>Bacillota</taxon>
        <taxon>Bacilli</taxon>
        <taxon>Bacillales</taxon>
        <taxon>Bacillaceae</taxon>
        <taxon>Priestia</taxon>
    </lineage>
</organism>
<keyword evidence="2" id="KW-1185">Reference proteome</keyword>
<evidence type="ECO:0000313" key="1">
    <source>
        <dbReference type="EMBL" id="MBA9043254.1"/>
    </source>
</evidence>
<gene>
    <name evidence="1" type="ORF">HNP21_006451</name>
</gene>